<reference evidence="2 3" key="1">
    <citation type="journal article" date="2010" name="Science">
        <title>Genomic analysis of organismal complexity in the multicellular green alga Volvox carteri.</title>
        <authorList>
            <person name="Prochnik S.E."/>
            <person name="Umen J."/>
            <person name="Nedelcu A.M."/>
            <person name="Hallmann A."/>
            <person name="Miller S.M."/>
            <person name="Nishii I."/>
            <person name="Ferris P."/>
            <person name="Kuo A."/>
            <person name="Mitros T."/>
            <person name="Fritz-Laylin L.K."/>
            <person name="Hellsten U."/>
            <person name="Chapman J."/>
            <person name="Simakov O."/>
            <person name="Rensing S.A."/>
            <person name="Terry A."/>
            <person name="Pangilinan J."/>
            <person name="Kapitonov V."/>
            <person name="Jurka J."/>
            <person name="Salamov A."/>
            <person name="Shapiro H."/>
            <person name="Schmutz J."/>
            <person name="Grimwood J."/>
            <person name="Lindquist E."/>
            <person name="Lucas S."/>
            <person name="Grigoriev I.V."/>
            <person name="Schmitt R."/>
            <person name="Kirk D."/>
            <person name="Rokhsar D.S."/>
        </authorList>
    </citation>
    <scope>NUCLEOTIDE SEQUENCE [LARGE SCALE GENOMIC DNA]</scope>
    <source>
        <strain evidence="3">f. Nagariensis / Eve</strain>
    </source>
</reference>
<dbReference type="EMBL" id="GL378980">
    <property type="protein sequence ID" value="EFJ39136.1"/>
    <property type="molecule type" value="Genomic_DNA"/>
</dbReference>
<feature type="transmembrane region" description="Helical" evidence="1">
    <location>
        <begin position="20"/>
        <end position="41"/>
    </location>
</feature>
<dbReference type="InParanoid" id="D8UMB3"/>
<dbReference type="KEGG" id="vcn:VOLCADRAFT_85015"/>
<dbReference type="AlphaFoldDB" id="D8UMB3"/>
<sequence>MTYVHIYMHTHMLYCTLFAVPHLFACLPAVCMCLCICNVMLQSGRLLGRFITLSVLRFIIL</sequence>
<organism evidence="3">
    <name type="scientific">Volvox carteri f. nagariensis</name>
    <dbReference type="NCBI Taxonomy" id="3068"/>
    <lineage>
        <taxon>Eukaryota</taxon>
        <taxon>Viridiplantae</taxon>
        <taxon>Chlorophyta</taxon>
        <taxon>core chlorophytes</taxon>
        <taxon>Chlorophyceae</taxon>
        <taxon>CS clade</taxon>
        <taxon>Chlamydomonadales</taxon>
        <taxon>Volvocaceae</taxon>
        <taxon>Volvox</taxon>
    </lineage>
</organism>
<dbReference type="GeneID" id="9614755"/>
<dbReference type="RefSeq" id="XP_002959799.1">
    <property type="nucleotide sequence ID" value="XM_002959753.1"/>
</dbReference>
<evidence type="ECO:0000313" key="2">
    <source>
        <dbReference type="EMBL" id="EFJ39136.1"/>
    </source>
</evidence>
<keyword evidence="1" id="KW-1133">Transmembrane helix</keyword>
<gene>
    <name evidence="2" type="ORF">VOLCADRAFT_85015</name>
</gene>
<keyword evidence="1" id="KW-0472">Membrane</keyword>
<keyword evidence="3" id="KW-1185">Reference proteome</keyword>
<accession>D8UMB3</accession>
<evidence type="ECO:0000256" key="1">
    <source>
        <dbReference type="SAM" id="Phobius"/>
    </source>
</evidence>
<protein>
    <submittedName>
        <fullName evidence="2">Uncharacterized protein</fullName>
    </submittedName>
</protein>
<evidence type="ECO:0000313" key="3">
    <source>
        <dbReference type="Proteomes" id="UP000001058"/>
    </source>
</evidence>
<proteinExistence type="predicted"/>
<dbReference type="Proteomes" id="UP000001058">
    <property type="component" value="Unassembled WGS sequence"/>
</dbReference>
<name>D8UMB3_VOLCA</name>
<keyword evidence="1" id="KW-0812">Transmembrane</keyword>